<evidence type="ECO:0000313" key="9">
    <source>
        <dbReference type="Proteomes" id="UP000758603"/>
    </source>
</evidence>
<dbReference type="PANTHER" id="PTHR33048:SF96">
    <property type="entry name" value="INTEGRAL MEMBRANE PROTEIN"/>
    <property type="match status" value="1"/>
</dbReference>
<evidence type="ECO:0000256" key="3">
    <source>
        <dbReference type="ARBA" id="ARBA00022989"/>
    </source>
</evidence>
<accession>A0A9P8UHK4</accession>
<feature type="transmembrane region" description="Helical" evidence="6">
    <location>
        <begin position="171"/>
        <end position="193"/>
    </location>
</feature>
<comment type="subcellular location">
    <subcellularLocation>
        <location evidence="1">Membrane</location>
        <topology evidence="1">Multi-pass membrane protein</topology>
    </subcellularLocation>
</comment>
<keyword evidence="2 6" id="KW-0812">Transmembrane</keyword>
<feature type="transmembrane region" description="Helical" evidence="6">
    <location>
        <begin position="86"/>
        <end position="110"/>
    </location>
</feature>
<dbReference type="Pfam" id="PF20684">
    <property type="entry name" value="Fung_rhodopsin"/>
    <property type="match status" value="1"/>
</dbReference>
<dbReference type="AlphaFoldDB" id="A0A9P8UHK4"/>
<feature type="transmembrane region" description="Helical" evidence="6">
    <location>
        <begin position="43"/>
        <end position="66"/>
    </location>
</feature>
<keyword evidence="3 6" id="KW-1133">Transmembrane helix</keyword>
<gene>
    <name evidence="8" type="ORF">BKA67DRAFT_573671</name>
</gene>
<dbReference type="GeneID" id="70132262"/>
<dbReference type="EMBL" id="JAGPXC010000006">
    <property type="protein sequence ID" value="KAH6652359.1"/>
    <property type="molecule type" value="Genomic_DNA"/>
</dbReference>
<sequence>MTTENRSPQVSVVTWAMWAITVPAMFLRLWTRLKISRSFGIDDWFMVAAMVSFTVNTVVVSGAASHGVGRHSADLTPAEASLALHFWYYCYLTYCTTMILSKTSVAYFLLRLSPFPVHRAIIYVSLGCTVVCGIAFFFMAMFQCWPIHYFWNRIPGTGSCVLIDVIINFTYAYSAFSIITDFAFTILPIWLIWQLRMDLKTKLALIPILGMAAVASCAVAVRLAYVEDFRGNEFLWSISDIAFWSQTEEGLAITAGCLATLRPLFRKILEKLGLTKAGSSNDIPEDAVHLPFRTFGRSTRSTLKHRGLPNNIFNLSVFTCTDEEKTYSKEELKESAACQKSRYICEICTMELGEIDSQGCSSNHKLSVRSNSVPSSTTNIEIIQKQEAHIAVTGHDVL</sequence>
<dbReference type="Proteomes" id="UP000758603">
    <property type="component" value="Unassembled WGS sequence"/>
</dbReference>
<keyword evidence="4 6" id="KW-0472">Membrane</keyword>
<feature type="transmembrane region" description="Helical" evidence="6">
    <location>
        <begin position="12"/>
        <end position="31"/>
    </location>
</feature>
<comment type="similarity">
    <text evidence="5">Belongs to the SAT4 family.</text>
</comment>
<evidence type="ECO:0000256" key="1">
    <source>
        <dbReference type="ARBA" id="ARBA00004141"/>
    </source>
</evidence>
<dbReference type="InterPro" id="IPR049326">
    <property type="entry name" value="Rhodopsin_dom_fungi"/>
</dbReference>
<dbReference type="PANTHER" id="PTHR33048">
    <property type="entry name" value="PTH11-LIKE INTEGRAL MEMBRANE PROTEIN (AFU_ORTHOLOGUE AFUA_5G11245)"/>
    <property type="match status" value="1"/>
</dbReference>
<dbReference type="RefSeq" id="XP_045956637.1">
    <property type="nucleotide sequence ID" value="XM_046103370.1"/>
</dbReference>
<evidence type="ECO:0000313" key="8">
    <source>
        <dbReference type="EMBL" id="KAH6652359.1"/>
    </source>
</evidence>
<comment type="caution">
    <text evidence="8">The sequence shown here is derived from an EMBL/GenBank/DDBJ whole genome shotgun (WGS) entry which is preliminary data.</text>
</comment>
<proteinExistence type="inferred from homology"/>
<evidence type="ECO:0000256" key="5">
    <source>
        <dbReference type="ARBA" id="ARBA00038359"/>
    </source>
</evidence>
<feature type="domain" description="Rhodopsin" evidence="7">
    <location>
        <begin position="27"/>
        <end position="267"/>
    </location>
</feature>
<evidence type="ECO:0000256" key="2">
    <source>
        <dbReference type="ARBA" id="ARBA00022692"/>
    </source>
</evidence>
<evidence type="ECO:0000256" key="6">
    <source>
        <dbReference type="SAM" id="Phobius"/>
    </source>
</evidence>
<evidence type="ECO:0000259" key="7">
    <source>
        <dbReference type="Pfam" id="PF20684"/>
    </source>
</evidence>
<feature type="transmembrane region" description="Helical" evidence="6">
    <location>
        <begin position="205"/>
        <end position="225"/>
    </location>
</feature>
<protein>
    <recommendedName>
        <fullName evidence="7">Rhodopsin domain-containing protein</fullName>
    </recommendedName>
</protein>
<dbReference type="OrthoDB" id="3923077at2759"/>
<evidence type="ECO:0000256" key="4">
    <source>
        <dbReference type="ARBA" id="ARBA00023136"/>
    </source>
</evidence>
<keyword evidence="9" id="KW-1185">Reference proteome</keyword>
<organism evidence="8 9">
    <name type="scientific">Truncatella angustata</name>
    <dbReference type="NCBI Taxonomy" id="152316"/>
    <lineage>
        <taxon>Eukaryota</taxon>
        <taxon>Fungi</taxon>
        <taxon>Dikarya</taxon>
        <taxon>Ascomycota</taxon>
        <taxon>Pezizomycotina</taxon>
        <taxon>Sordariomycetes</taxon>
        <taxon>Xylariomycetidae</taxon>
        <taxon>Amphisphaeriales</taxon>
        <taxon>Sporocadaceae</taxon>
        <taxon>Truncatella</taxon>
    </lineage>
</organism>
<dbReference type="GO" id="GO:0016020">
    <property type="term" value="C:membrane"/>
    <property type="evidence" value="ECO:0007669"/>
    <property type="project" value="UniProtKB-SubCell"/>
</dbReference>
<dbReference type="InterPro" id="IPR052337">
    <property type="entry name" value="SAT4-like"/>
</dbReference>
<name>A0A9P8UHK4_9PEZI</name>
<reference evidence="8" key="1">
    <citation type="journal article" date="2021" name="Nat. Commun.">
        <title>Genetic determinants of endophytism in the Arabidopsis root mycobiome.</title>
        <authorList>
            <person name="Mesny F."/>
            <person name="Miyauchi S."/>
            <person name="Thiergart T."/>
            <person name="Pickel B."/>
            <person name="Atanasova L."/>
            <person name="Karlsson M."/>
            <person name="Huettel B."/>
            <person name="Barry K.W."/>
            <person name="Haridas S."/>
            <person name="Chen C."/>
            <person name="Bauer D."/>
            <person name="Andreopoulos W."/>
            <person name="Pangilinan J."/>
            <person name="LaButti K."/>
            <person name="Riley R."/>
            <person name="Lipzen A."/>
            <person name="Clum A."/>
            <person name="Drula E."/>
            <person name="Henrissat B."/>
            <person name="Kohler A."/>
            <person name="Grigoriev I.V."/>
            <person name="Martin F.M."/>
            <person name="Hacquard S."/>
        </authorList>
    </citation>
    <scope>NUCLEOTIDE SEQUENCE</scope>
    <source>
        <strain evidence="8">MPI-SDFR-AT-0073</strain>
    </source>
</reference>
<feature type="transmembrane region" description="Helical" evidence="6">
    <location>
        <begin position="122"/>
        <end position="151"/>
    </location>
</feature>